<gene>
    <name evidence="2" type="ORF">HRG_02548</name>
</gene>
<name>A0A9P8N7E9_9HYPO</name>
<proteinExistence type="predicted"/>
<feature type="compositionally biased region" description="Polar residues" evidence="1">
    <location>
        <begin position="306"/>
        <end position="319"/>
    </location>
</feature>
<dbReference type="OrthoDB" id="4905832at2759"/>
<protein>
    <submittedName>
        <fullName evidence="2">Uncharacterized protein</fullName>
    </submittedName>
</protein>
<dbReference type="GeneID" id="68351677"/>
<dbReference type="EMBL" id="JAIZPD010000002">
    <property type="protein sequence ID" value="KAH0967139.1"/>
    <property type="molecule type" value="Genomic_DNA"/>
</dbReference>
<evidence type="ECO:0000256" key="1">
    <source>
        <dbReference type="SAM" id="MobiDB-lite"/>
    </source>
</evidence>
<dbReference type="Proteomes" id="UP000824596">
    <property type="component" value="Unassembled WGS sequence"/>
</dbReference>
<sequence length="423" mass="47723">MRVHPESWVPWADFNYATLTQVFHEELKSTYTGSKDPKPLILDVTVHNEETLDDYLRRFMIPTVNYALAGQAGQAHFGRGSRCGGNYIPDWSVVSDKHLHEELGAYVNLLPGDTKLSAKWAPEMLSNDEYYDEWAKVVSQVLTYMDYYGVRYGFILTDTYLVPLRLTRRPIGTGISQGRPQRSLASYTAGHYRHSSDTSMTSGIAATNSSYLDDNATDWDYHDPEYALVPWQAHGERLTVKLALWFLAMMAERGDNYIDYSYPGLDTWRSRGPGGFIHNVSGRKKQTLNRRDTRQEPDPQGPQREQAASDTSAGDSQVESPGQYVLPIRASVPEDASQAGSSFQVNPDVSLDSAETGVEAPRRVRHAKRIKTTIGRHKLSRELFYIDARGNKVDTTANEWTKTEGGYEKSGKSHCYWAKSFPK</sequence>
<organism evidence="2 3">
    <name type="scientific">Hirsutella rhossiliensis</name>
    <dbReference type="NCBI Taxonomy" id="111463"/>
    <lineage>
        <taxon>Eukaryota</taxon>
        <taxon>Fungi</taxon>
        <taxon>Dikarya</taxon>
        <taxon>Ascomycota</taxon>
        <taxon>Pezizomycotina</taxon>
        <taxon>Sordariomycetes</taxon>
        <taxon>Hypocreomycetidae</taxon>
        <taxon>Hypocreales</taxon>
        <taxon>Ophiocordycipitaceae</taxon>
        <taxon>Hirsutella</taxon>
    </lineage>
</organism>
<feature type="region of interest" description="Disordered" evidence="1">
    <location>
        <begin position="335"/>
        <end position="357"/>
    </location>
</feature>
<dbReference type="RefSeq" id="XP_044724652.1">
    <property type="nucleotide sequence ID" value="XM_044861019.1"/>
</dbReference>
<evidence type="ECO:0000313" key="3">
    <source>
        <dbReference type="Proteomes" id="UP000824596"/>
    </source>
</evidence>
<dbReference type="AlphaFoldDB" id="A0A9P8N7E9"/>
<feature type="compositionally biased region" description="Polar residues" evidence="1">
    <location>
        <begin position="338"/>
        <end position="347"/>
    </location>
</feature>
<feature type="region of interest" description="Disordered" evidence="1">
    <location>
        <begin position="272"/>
        <end position="319"/>
    </location>
</feature>
<accession>A0A9P8N7E9</accession>
<evidence type="ECO:0000313" key="2">
    <source>
        <dbReference type="EMBL" id="KAH0967139.1"/>
    </source>
</evidence>
<reference evidence="2" key="1">
    <citation type="submission" date="2021-09" db="EMBL/GenBank/DDBJ databases">
        <title>A high-quality genome of the endoparasitic fungus Hirsutella rhossiliensis with a comparison of Hirsutella genomes reveals transposable elements contributing to genome size variation.</title>
        <authorList>
            <person name="Lin R."/>
            <person name="Jiao Y."/>
            <person name="Sun X."/>
            <person name="Ling J."/>
            <person name="Xie B."/>
            <person name="Cheng X."/>
        </authorList>
    </citation>
    <scope>NUCLEOTIDE SEQUENCE</scope>
    <source>
        <strain evidence="2">HR02</strain>
    </source>
</reference>
<comment type="caution">
    <text evidence="2">The sequence shown here is derived from an EMBL/GenBank/DDBJ whole genome shotgun (WGS) entry which is preliminary data.</text>
</comment>
<keyword evidence="3" id="KW-1185">Reference proteome</keyword>